<gene>
    <name evidence="7" type="ORF">CVH13_01794</name>
</gene>
<comment type="similarity">
    <text evidence="5">Belongs to the FtsZ family.</text>
</comment>
<reference evidence="7 8" key="1">
    <citation type="journal article" date="2017" name="FEMS Microbiol. Ecol.">
        <title>Reconstructed genomes of novel Dehalococcoides mccartyi strains from 1,2,3,4-tetrachlorodibenzo-p-dioxin-dechlorinating enrichment cultures reveal divergent reductive dehalogenase gene profiles.</title>
        <authorList>
            <person name="Dam H.T."/>
            <person name="Vollmers J."/>
            <person name="Kaster A.K."/>
            <person name="Haggblom M.M."/>
        </authorList>
    </citation>
    <scope>NUCLEOTIDE SEQUENCE [LARGE SCALE GENOMIC DNA]</scope>
    <source>
        <strain evidence="7 8">H1-3-2.001</strain>
    </source>
</reference>
<keyword evidence="5 7" id="KW-0132">Cell division</keyword>
<dbReference type="GO" id="GO:0003924">
    <property type="term" value="F:GTPase activity"/>
    <property type="evidence" value="ECO:0007669"/>
    <property type="project" value="UniProtKB-UniRule"/>
</dbReference>
<feature type="domain" description="Tubulin/FtsZ GTPase" evidence="6">
    <location>
        <begin position="12"/>
        <end position="204"/>
    </location>
</feature>
<accession>A0A2J1DRA0</accession>
<evidence type="ECO:0000256" key="4">
    <source>
        <dbReference type="NCBIfam" id="TIGR00065"/>
    </source>
</evidence>
<evidence type="ECO:0000256" key="5">
    <source>
        <dbReference type="RuleBase" id="RU000631"/>
    </source>
</evidence>
<evidence type="ECO:0000313" key="8">
    <source>
        <dbReference type="Proteomes" id="UP000233649"/>
    </source>
</evidence>
<keyword evidence="5" id="KW-0131">Cell cycle</keyword>
<comment type="function">
    <text evidence="5">Essential cell division protein that forms a contractile ring structure (Z ring) at the future cell division site. The regulation of the ring assembly controls the timing and the location of cell division. One of the functions of the FtsZ ring is to recruit other cell division proteins to the septum to produce a new cell wall between the dividing cells. Binds GTP and shows GTPase activity.</text>
</comment>
<dbReference type="SMART" id="SM00864">
    <property type="entry name" value="Tubulin"/>
    <property type="match status" value="1"/>
</dbReference>
<name>A0A2J1DRA0_9CHLR</name>
<dbReference type="CDD" id="cd02201">
    <property type="entry name" value="FtsZ_type1"/>
    <property type="match status" value="1"/>
</dbReference>
<evidence type="ECO:0000256" key="1">
    <source>
        <dbReference type="ARBA" id="ARBA00022741"/>
    </source>
</evidence>
<evidence type="ECO:0000313" key="7">
    <source>
        <dbReference type="EMBL" id="PKH44652.1"/>
    </source>
</evidence>
<dbReference type="GO" id="GO:0005737">
    <property type="term" value="C:cytoplasm"/>
    <property type="evidence" value="ECO:0007669"/>
    <property type="project" value="UniProtKB-SubCell"/>
</dbReference>
<comment type="subunit">
    <text evidence="5">Homodimer. Polymerizes to form a dynamic ring structure in a strictly GTP-dependent manner.</text>
</comment>
<dbReference type="InterPro" id="IPR045061">
    <property type="entry name" value="FtsZ/CetZ"/>
</dbReference>
<keyword evidence="3 5" id="KW-0717">Septation</keyword>
<dbReference type="GO" id="GO:0032153">
    <property type="term" value="C:cell division site"/>
    <property type="evidence" value="ECO:0007669"/>
    <property type="project" value="TreeGrafter"/>
</dbReference>
<dbReference type="AlphaFoldDB" id="A0A2J1DRA0"/>
<dbReference type="Pfam" id="PF00091">
    <property type="entry name" value="Tubulin"/>
    <property type="match status" value="1"/>
</dbReference>
<dbReference type="EMBL" id="PHFD01000451">
    <property type="protein sequence ID" value="PKH44652.1"/>
    <property type="molecule type" value="Genomic_DNA"/>
</dbReference>
<dbReference type="NCBIfam" id="TIGR00065">
    <property type="entry name" value="ftsZ"/>
    <property type="match status" value="1"/>
</dbReference>
<organism evidence="7 8">
    <name type="scientific">Dehalococcoides mccartyi</name>
    <dbReference type="NCBI Taxonomy" id="61435"/>
    <lineage>
        <taxon>Bacteria</taxon>
        <taxon>Bacillati</taxon>
        <taxon>Chloroflexota</taxon>
        <taxon>Dehalococcoidia</taxon>
        <taxon>Dehalococcoidales</taxon>
        <taxon>Dehalococcoidaceae</taxon>
        <taxon>Dehalococcoides</taxon>
    </lineage>
</organism>
<comment type="caution">
    <text evidence="7">The sequence shown here is derived from an EMBL/GenBank/DDBJ whole genome shotgun (WGS) entry which is preliminary data.</text>
</comment>
<dbReference type="PRINTS" id="PR00423">
    <property type="entry name" value="CELLDVISFTSZ"/>
</dbReference>
<keyword evidence="1 5" id="KW-0547">Nucleotide-binding</keyword>
<dbReference type="InterPro" id="IPR003008">
    <property type="entry name" value="Tubulin_FtsZ_GTPase"/>
</dbReference>
<dbReference type="FunFam" id="3.40.50.1440:FF:000001">
    <property type="entry name" value="Cell division protein FtsZ"/>
    <property type="match status" value="1"/>
</dbReference>
<dbReference type="GO" id="GO:0000917">
    <property type="term" value="P:division septum assembly"/>
    <property type="evidence" value="ECO:0007669"/>
    <property type="project" value="UniProtKB-KW"/>
</dbReference>
<dbReference type="GO" id="GO:0005525">
    <property type="term" value="F:GTP binding"/>
    <property type="evidence" value="ECO:0007669"/>
    <property type="project" value="UniProtKB-KW"/>
</dbReference>
<dbReference type="Proteomes" id="UP000233649">
    <property type="component" value="Unassembled WGS sequence"/>
</dbReference>
<keyword evidence="2 5" id="KW-0342">GTP-binding</keyword>
<evidence type="ECO:0000256" key="2">
    <source>
        <dbReference type="ARBA" id="ARBA00023134"/>
    </source>
</evidence>
<dbReference type="PANTHER" id="PTHR30314:SF3">
    <property type="entry name" value="MITOCHONDRIAL DIVISION PROTEIN FSZA"/>
    <property type="match status" value="1"/>
</dbReference>
<dbReference type="PANTHER" id="PTHR30314">
    <property type="entry name" value="CELL DIVISION PROTEIN FTSZ-RELATED"/>
    <property type="match status" value="1"/>
</dbReference>
<dbReference type="SUPFAM" id="SSF52490">
    <property type="entry name" value="Tubulin nucleotide-binding domain-like"/>
    <property type="match status" value="1"/>
</dbReference>
<proteinExistence type="inferred from homology"/>
<evidence type="ECO:0000259" key="6">
    <source>
        <dbReference type="SMART" id="SM00864"/>
    </source>
</evidence>
<evidence type="ECO:0000256" key="3">
    <source>
        <dbReference type="ARBA" id="ARBA00023210"/>
    </source>
</evidence>
<dbReference type="PROSITE" id="PS01135">
    <property type="entry name" value="FTSZ_2"/>
    <property type="match status" value="1"/>
</dbReference>
<dbReference type="InterPro" id="IPR036525">
    <property type="entry name" value="Tubulin/FtsZ_GTPase_sf"/>
</dbReference>
<dbReference type="InterPro" id="IPR020805">
    <property type="entry name" value="Cell_div_FtsZ_CS"/>
</dbReference>
<sequence length="213" mass="22303">MAKTSFVPNPARIKVFGCGGGGCNAVTRMVREEIQGVEFIAINTDAQALAITEAPIRLQIGERVTRGLGAGGDHNMGQKAAEESRDEIREIVNGADMVFVTAGMGGGTGTGSAPIVAEESKKSGALTIAVVTKPFTFEGAHRASTAKEGINRLLGKVDTLIIIPNDRLLDLCDQKTGVDAAFKMADDVLRHGVQAISEVITVPGLINLDFADV</sequence>
<dbReference type="Gene3D" id="3.40.50.1440">
    <property type="entry name" value="Tubulin/FtsZ, GTPase domain"/>
    <property type="match status" value="1"/>
</dbReference>
<protein>
    <recommendedName>
        <fullName evidence="4 5">Cell division protein FtsZ</fullName>
    </recommendedName>
</protein>
<comment type="subcellular location">
    <subcellularLocation>
        <location evidence="5">Cytoplasm</location>
    </subcellularLocation>
</comment>
<feature type="non-terminal residue" evidence="7">
    <location>
        <position position="213"/>
    </location>
</feature>
<dbReference type="InterPro" id="IPR000158">
    <property type="entry name" value="Cell_div_FtsZ"/>
</dbReference>